<feature type="transmembrane region" description="Helical" evidence="9">
    <location>
        <begin position="817"/>
        <end position="841"/>
    </location>
</feature>
<dbReference type="GO" id="GO:0000220">
    <property type="term" value="C:vacuolar proton-transporting V-type ATPase, V0 domain"/>
    <property type="evidence" value="ECO:0007669"/>
    <property type="project" value="InterPro"/>
</dbReference>
<feature type="region of interest" description="Disordered" evidence="11">
    <location>
        <begin position="694"/>
        <end position="722"/>
    </location>
</feature>
<evidence type="ECO:0000256" key="9">
    <source>
        <dbReference type="RuleBase" id="RU361189"/>
    </source>
</evidence>
<dbReference type="EMBL" id="CAMPGE010026272">
    <property type="protein sequence ID" value="CAI2383965.1"/>
    <property type="molecule type" value="Genomic_DNA"/>
</dbReference>
<dbReference type="PANTHER" id="PTHR11629">
    <property type="entry name" value="VACUOLAR PROTON ATPASES"/>
    <property type="match status" value="1"/>
</dbReference>
<evidence type="ECO:0000256" key="3">
    <source>
        <dbReference type="ARBA" id="ARBA00022448"/>
    </source>
</evidence>
<protein>
    <recommendedName>
        <fullName evidence="9">V-type proton ATPase subunit a</fullName>
    </recommendedName>
</protein>
<comment type="subcellular location">
    <subcellularLocation>
        <location evidence="1">Membrane</location>
        <topology evidence="1">Multi-pass membrane protein</topology>
    </subcellularLocation>
</comment>
<comment type="similarity">
    <text evidence="2 9">Belongs to the V-ATPase 116 kDa subunit family.</text>
</comment>
<dbReference type="Proteomes" id="UP001295684">
    <property type="component" value="Unassembled WGS sequence"/>
</dbReference>
<evidence type="ECO:0000256" key="6">
    <source>
        <dbReference type="ARBA" id="ARBA00022989"/>
    </source>
</evidence>
<dbReference type="AlphaFoldDB" id="A0AAD1Y4E1"/>
<dbReference type="InterPro" id="IPR002490">
    <property type="entry name" value="V-ATPase_116kDa_su"/>
</dbReference>
<evidence type="ECO:0000256" key="5">
    <source>
        <dbReference type="ARBA" id="ARBA00022781"/>
    </source>
</evidence>
<evidence type="ECO:0000256" key="1">
    <source>
        <dbReference type="ARBA" id="ARBA00004141"/>
    </source>
</evidence>
<evidence type="ECO:0000256" key="8">
    <source>
        <dbReference type="ARBA" id="ARBA00023136"/>
    </source>
</evidence>
<sequence>MGIFRSEDMDLYEITIPKDNAWEIMNKLGDIGIMHFINLNKEEQVFNLTYAPFIKRCEETEKRISFIEQECKRHHVEMEKPKSVEEFLKNINNIQNKMKKAGDLFFESIEEDIKEKEKFVQDQTSKSKEIHDSFTLLFEYKTVLMKAERILQFNARGLINEEGSALGSLNGEGRPDAPLMRDSAGISVGHIAGTINKDEEYRFKKLIFRATRGNALTYFDDFDQPIKDYYGNGQQKSVYVVIFQDGSSVREKIIKICDSFLGERFDIPTGGIQDKISEINHKINDTQNVIGATHEEIRNYLMKINKMENTSTSVIQLYKWFIVKEKALYENLNKLKMGSRLLVGLFWCPTSQTKYVSDEIQRIKQDRNISGPQMWKREGHGITPPTYVKTNEFTVVFQQIVDTYGVPDYKEVNPAMFTIVSFPFLFGVMYGDMFHGFMLLLVGSFLTLFNSKLKDTALGGICMARYILLLMGFFAFFCGICYNDFASIPVWGSTCFTPRDPVPDIEGETTKVEGQVWDDKPDCVYAIGIDPVWYKSENELQFINNMKMKMAVIFGVAHMSLGIFMKAFNAFHFKRPLDFFFEFLPQITLLWVLFGWMNLLIIIKWLTPWYIIRTEDEVPPLQNVDRAPGIITVMINMFLGFGETDTKEFESIAGSPDTQKYISIILLVIALICIPLMLLVKPLVLRSQLKKHHGGQASFQGRGDSRFQRLDSDEEDNEFSDTNNIQDESKFTAAPVKSDEINLEEIVKNEAGDEDHHDFSEIFIHQLIETIEFVLGTISNTASYLRLWALSLAHSQLAAVFFEKLLDDMGLQSDSIIFGAIVLFFLFPAWASFTLFVLMLMDAMECFLHTLRLHWVEFQNKFYKGNGYPFLPFNFRPILEQEKTRKD</sequence>
<comment type="caution">
    <text evidence="12">The sequence shown here is derived from an EMBL/GenBank/DDBJ whole genome shotgun (WGS) entry which is preliminary data.</text>
</comment>
<reference evidence="12" key="1">
    <citation type="submission" date="2023-07" db="EMBL/GenBank/DDBJ databases">
        <authorList>
            <consortium name="AG Swart"/>
            <person name="Singh M."/>
            <person name="Singh A."/>
            <person name="Seah K."/>
            <person name="Emmerich C."/>
        </authorList>
    </citation>
    <scope>NUCLEOTIDE SEQUENCE</scope>
    <source>
        <strain evidence="12">DP1</strain>
    </source>
</reference>
<accession>A0AAD1Y4E1</accession>
<evidence type="ECO:0000313" key="13">
    <source>
        <dbReference type="Proteomes" id="UP001295684"/>
    </source>
</evidence>
<feature type="transmembrane region" description="Helical" evidence="9">
    <location>
        <begin position="784"/>
        <end position="802"/>
    </location>
</feature>
<feature type="coiled-coil region" evidence="10">
    <location>
        <begin position="57"/>
        <end position="104"/>
    </location>
</feature>
<name>A0AAD1Y4E1_EUPCR</name>
<dbReference type="InterPro" id="IPR026028">
    <property type="entry name" value="V-type_ATPase_116kDa_su_euka"/>
</dbReference>
<comment type="function">
    <text evidence="9">Essential component of the vacuolar proton pump (V-ATPase), a multimeric enzyme that catalyzes the translocation of protons across the membranes. Required for assembly and activity of the V-ATPase.</text>
</comment>
<feature type="transmembrane region" description="Helical" evidence="9">
    <location>
        <begin position="550"/>
        <end position="568"/>
    </location>
</feature>
<feature type="transmembrane region" description="Helical" evidence="9">
    <location>
        <begin position="661"/>
        <end position="680"/>
    </location>
</feature>
<evidence type="ECO:0000256" key="2">
    <source>
        <dbReference type="ARBA" id="ARBA00009904"/>
    </source>
</evidence>
<keyword evidence="13" id="KW-1185">Reference proteome</keyword>
<dbReference type="GO" id="GO:0007035">
    <property type="term" value="P:vacuolar acidification"/>
    <property type="evidence" value="ECO:0007669"/>
    <property type="project" value="TreeGrafter"/>
</dbReference>
<keyword evidence="7 9" id="KW-0406">Ion transport</keyword>
<keyword evidence="6 9" id="KW-1133">Transmembrane helix</keyword>
<keyword evidence="4 9" id="KW-0812">Transmembrane</keyword>
<dbReference type="GO" id="GO:0046961">
    <property type="term" value="F:proton-transporting ATPase activity, rotational mechanism"/>
    <property type="evidence" value="ECO:0007669"/>
    <property type="project" value="InterPro"/>
</dbReference>
<dbReference type="Pfam" id="PF01496">
    <property type="entry name" value="V_ATPase_I"/>
    <property type="match status" value="1"/>
</dbReference>
<evidence type="ECO:0000256" key="11">
    <source>
        <dbReference type="SAM" id="MobiDB-lite"/>
    </source>
</evidence>
<dbReference type="GO" id="GO:0051117">
    <property type="term" value="F:ATPase binding"/>
    <property type="evidence" value="ECO:0007669"/>
    <property type="project" value="TreeGrafter"/>
</dbReference>
<evidence type="ECO:0000256" key="4">
    <source>
        <dbReference type="ARBA" id="ARBA00022692"/>
    </source>
</evidence>
<feature type="transmembrane region" description="Helical" evidence="9">
    <location>
        <begin position="588"/>
        <end position="612"/>
    </location>
</feature>
<proteinExistence type="inferred from homology"/>
<evidence type="ECO:0000256" key="7">
    <source>
        <dbReference type="ARBA" id="ARBA00023065"/>
    </source>
</evidence>
<keyword evidence="8 9" id="KW-0472">Membrane</keyword>
<feature type="transmembrane region" description="Helical" evidence="9">
    <location>
        <begin position="458"/>
        <end position="482"/>
    </location>
</feature>
<gene>
    <name evidence="12" type="ORF">ECRASSUSDP1_LOCUS25484</name>
</gene>
<organism evidence="12 13">
    <name type="scientific">Euplotes crassus</name>
    <dbReference type="NCBI Taxonomy" id="5936"/>
    <lineage>
        <taxon>Eukaryota</taxon>
        <taxon>Sar</taxon>
        <taxon>Alveolata</taxon>
        <taxon>Ciliophora</taxon>
        <taxon>Intramacronucleata</taxon>
        <taxon>Spirotrichea</taxon>
        <taxon>Hypotrichia</taxon>
        <taxon>Euplotida</taxon>
        <taxon>Euplotidae</taxon>
        <taxon>Moneuplotes</taxon>
    </lineage>
</organism>
<dbReference type="PIRSF" id="PIRSF001293">
    <property type="entry name" value="ATP6V0A1"/>
    <property type="match status" value="1"/>
</dbReference>
<keyword evidence="10" id="KW-0175">Coiled coil</keyword>
<dbReference type="PANTHER" id="PTHR11629:SF63">
    <property type="entry name" value="V-TYPE PROTON ATPASE SUBUNIT A"/>
    <property type="match status" value="1"/>
</dbReference>
<evidence type="ECO:0000256" key="10">
    <source>
        <dbReference type="SAM" id="Coils"/>
    </source>
</evidence>
<feature type="transmembrane region" description="Helical" evidence="9">
    <location>
        <begin position="424"/>
        <end position="446"/>
    </location>
</feature>
<keyword evidence="3 9" id="KW-0813">Transport</keyword>
<evidence type="ECO:0000313" key="12">
    <source>
        <dbReference type="EMBL" id="CAI2383965.1"/>
    </source>
</evidence>
<keyword evidence="5 9" id="KW-0375">Hydrogen ion transport</keyword>